<dbReference type="SMART" id="SM01389">
    <property type="entry name" value="Spt4"/>
    <property type="match status" value="1"/>
</dbReference>
<dbReference type="EMBL" id="KK583688">
    <property type="protein sequence ID" value="KDO17354.1"/>
    <property type="molecule type" value="Genomic_DNA"/>
</dbReference>
<evidence type="ECO:0000313" key="14">
    <source>
        <dbReference type="EMBL" id="KDO17354.1"/>
    </source>
</evidence>
<dbReference type="KEGG" id="spar:SPRG_17218"/>
<evidence type="ECO:0000256" key="10">
    <source>
        <dbReference type="ARBA" id="ARBA00023242"/>
    </source>
</evidence>
<dbReference type="AlphaFoldDB" id="A0A067BG27"/>
<dbReference type="Proteomes" id="UP000030745">
    <property type="component" value="Unassembled WGS sequence"/>
</dbReference>
<name>A0A067BG27_SAPPC</name>
<evidence type="ECO:0000313" key="16">
    <source>
        <dbReference type="Proteomes" id="UP000030745"/>
    </source>
</evidence>
<accession>A0A067BG27</accession>
<dbReference type="FunFam" id="3.30.40.210:FF:000001">
    <property type="entry name" value="Transcription elongation factor SPT4"/>
    <property type="match status" value="1"/>
</dbReference>
<dbReference type="Pfam" id="PF06093">
    <property type="entry name" value="Spt4"/>
    <property type="match status" value="1"/>
</dbReference>
<dbReference type="RefSeq" id="XP_012211936.1">
    <property type="nucleotide sequence ID" value="XM_012356546.1"/>
</dbReference>
<protein>
    <recommendedName>
        <fullName evidence="11">DRB sensitivity-inducing factor small subunit</fullName>
    </recommendedName>
</protein>
<evidence type="ECO:0000256" key="2">
    <source>
        <dbReference type="ARBA" id="ARBA00010464"/>
    </source>
</evidence>
<dbReference type="GO" id="GO:0000993">
    <property type="term" value="F:RNA polymerase II complex binding"/>
    <property type="evidence" value="ECO:0007669"/>
    <property type="project" value="TreeGrafter"/>
</dbReference>
<keyword evidence="4" id="KW-0479">Metal-binding</keyword>
<keyword evidence="10 12" id="KW-0539">Nucleus</keyword>
<dbReference type="EMBL" id="KK583313">
    <property type="protein sequence ID" value="KDO20403.1"/>
    <property type="molecule type" value="Genomic_DNA"/>
</dbReference>
<dbReference type="GO" id="GO:0032044">
    <property type="term" value="C:DSIF complex"/>
    <property type="evidence" value="ECO:0007669"/>
    <property type="project" value="TreeGrafter"/>
</dbReference>
<dbReference type="GO" id="GO:0140673">
    <property type="term" value="P:transcription elongation-coupled chromatin remodeling"/>
    <property type="evidence" value="ECO:0007669"/>
    <property type="project" value="InterPro"/>
</dbReference>
<sequence length="121" mass="13958">MARDDYDDDSGLVHAEIPTTFRELRACMICSLVKTYSQFYESGCDNCAVLNMQDNRQRVTDCTTAYFEGMIAMMQPRESWVAKWRRIGRFVPGIYAVSVTGELNDSIKKYLEDSNIPYRTD</sequence>
<organism evidence="14 16">
    <name type="scientific">Saprolegnia parasitica (strain CBS 223.65)</name>
    <dbReference type="NCBI Taxonomy" id="695850"/>
    <lineage>
        <taxon>Eukaryota</taxon>
        <taxon>Sar</taxon>
        <taxon>Stramenopiles</taxon>
        <taxon>Oomycota</taxon>
        <taxon>Saprolegniomycetes</taxon>
        <taxon>Saprolegniales</taxon>
        <taxon>Saprolegniaceae</taxon>
        <taxon>Saprolegnia</taxon>
    </lineage>
</organism>
<reference evidence="14 16" key="1">
    <citation type="journal article" date="2013" name="PLoS Genet.">
        <title>Distinctive expansion of potential virulence genes in the genome of the oomycete fish pathogen Saprolegnia parasitica.</title>
        <authorList>
            <person name="Jiang R.H."/>
            <person name="de Bruijn I."/>
            <person name="Haas B.J."/>
            <person name="Belmonte R."/>
            <person name="Lobach L."/>
            <person name="Christie J."/>
            <person name="van den Ackerveken G."/>
            <person name="Bottin A."/>
            <person name="Bulone V."/>
            <person name="Diaz-Moreno S.M."/>
            <person name="Dumas B."/>
            <person name="Fan L."/>
            <person name="Gaulin E."/>
            <person name="Govers F."/>
            <person name="Grenville-Briggs L.J."/>
            <person name="Horner N.R."/>
            <person name="Levin J.Z."/>
            <person name="Mammella M."/>
            <person name="Meijer H.J."/>
            <person name="Morris P."/>
            <person name="Nusbaum C."/>
            <person name="Oome S."/>
            <person name="Phillips A.J."/>
            <person name="van Rooyen D."/>
            <person name="Rzeszutek E."/>
            <person name="Saraiva M."/>
            <person name="Secombes C.J."/>
            <person name="Seidl M.F."/>
            <person name="Snel B."/>
            <person name="Stassen J.H."/>
            <person name="Sykes S."/>
            <person name="Tripathy S."/>
            <person name="van den Berg H."/>
            <person name="Vega-Arreguin J.C."/>
            <person name="Wawra S."/>
            <person name="Young S.K."/>
            <person name="Zeng Q."/>
            <person name="Dieguez-Uribeondo J."/>
            <person name="Russ C."/>
            <person name="Tyler B.M."/>
            <person name="van West P."/>
        </authorList>
    </citation>
    <scope>NUCLEOTIDE SEQUENCE [LARGE SCALE GENOMIC DNA]</scope>
    <source>
        <strain evidence="14 16">CBS 223.65</strain>
    </source>
</reference>
<keyword evidence="9 12" id="KW-0804">Transcription</keyword>
<dbReference type="VEuPathDB" id="FungiDB:SPRG_14342"/>
<evidence type="ECO:0000256" key="5">
    <source>
        <dbReference type="ARBA" id="ARBA00022771"/>
    </source>
</evidence>
<keyword evidence="7" id="KW-0805">Transcription regulation</keyword>
<evidence type="ECO:0000256" key="3">
    <source>
        <dbReference type="ARBA" id="ARBA00022491"/>
    </source>
</evidence>
<keyword evidence="16" id="KW-1185">Reference proteome</keyword>
<dbReference type="OMA" id="FDGMIAV"/>
<dbReference type="GeneID" id="24138775"/>
<dbReference type="GeneID" id="24136151"/>
<dbReference type="KEGG" id="spar:SPRG_14342"/>
<comment type="subcellular location">
    <subcellularLocation>
        <location evidence="1 12">Nucleus</location>
    </subcellularLocation>
</comment>
<keyword evidence="8" id="KW-0010">Activator</keyword>
<evidence type="ECO:0000256" key="1">
    <source>
        <dbReference type="ARBA" id="ARBA00004123"/>
    </source>
</evidence>
<dbReference type="OrthoDB" id="248751at2759"/>
<keyword evidence="6" id="KW-0862">Zinc</keyword>
<dbReference type="GO" id="GO:0008270">
    <property type="term" value="F:zinc ion binding"/>
    <property type="evidence" value="ECO:0007669"/>
    <property type="project" value="UniProtKB-KW"/>
</dbReference>
<dbReference type="PANTHER" id="PTHR12882:SF1">
    <property type="entry name" value="TRANSCRIPTION ELONGATION FACTOR SPT4"/>
    <property type="match status" value="1"/>
</dbReference>
<dbReference type="VEuPathDB" id="FungiDB:SPRG_17218"/>
<evidence type="ECO:0000256" key="8">
    <source>
        <dbReference type="ARBA" id="ARBA00023159"/>
    </source>
</evidence>
<evidence type="ECO:0000256" key="6">
    <source>
        <dbReference type="ARBA" id="ARBA00022833"/>
    </source>
</evidence>
<keyword evidence="5" id="KW-0863">Zinc-finger</keyword>
<keyword evidence="3" id="KW-0678">Repressor</keyword>
<dbReference type="SUPFAM" id="SSF63393">
    <property type="entry name" value="RNA polymerase subunits"/>
    <property type="match status" value="1"/>
</dbReference>
<evidence type="ECO:0000259" key="13">
    <source>
        <dbReference type="SMART" id="SM01389"/>
    </source>
</evidence>
<dbReference type="InterPro" id="IPR038510">
    <property type="entry name" value="Spt4_sf"/>
</dbReference>
<evidence type="ECO:0000313" key="15">
    <source>
        <dbReference type="EMBL" id="KDO20403.1"/>
    </source>
</evidence>
<gene>
    <name evidence="15" type="ORF">SPRG_14342</name>
    <name evidence="14" type="ORF">SPRG_17218</name>
</gene>
<dbReference type="InterPro" id="IPR022800">
    <property type="entry name" value="Spt4/RpoE2_Znf"/>
</dbReference>
<dbReference type="Gene3D" id="3.30.40.210">
    <property type="match status" value="1"/>
</dbReference>
<feature type="domain" description="Spt4/RpoE2 zinc finger" evidence="13">
    <location>
        <begin position="24"/>
        <end position="100"/>
    </location>
</feature>
<comment type="similarity">
    <text evidence="2 12">Belongs to the SPT4 family.</text>
</comment>
<dbReference type="PIRSF" id="PIRSF025023">
    <property type="entry name" value="Spt4"/>
    <property type="match status" value="1"/>
</dbReference>
<dbReference type="GO" id="GO:0006355">
    <property type="term" value="P:regulation of DNA-templated transcription"/>
    <property type="evidence" value="ECO:0007669"/>
    <property type="project" value="InterPro"/>
</dbReference>
<evidence type="ECO:0000256" key="11">
    <source>
        <dbReference type="ARBA" id="ARBA00079864"/>
    </source>
</evidence>
<evidence type="ECO:0000256" key="9">
    <source>
        <dbReference type="ARBA" id="ARBA00023163"/>
    </source>
</evidence>
<dbReference type="InterPro" id="IPR009287">
    <property type="entry name" value="Spt4"/>
</dbReference>
<evidence type="ECO:0000256" key="12">
    <source>
        <dbReference type="PIRNR" id="PIRNR025023"/>
    </source>
</evidence>
<proteinExistence type="inferred from homology"/>
<dbReference type="InterPro" id="IPR029040">
    <property type="entry name" value="RPABC4/Spt4"/>
</dbReference>
<dbReference type="STRING" id="695850.A0A067BG27"/>
<evidence type="ECO:0000256" key="4">
    <source>
        <dbReference type="ARBA" id="ARBA00022723"/>
    </source>
</evidence>
<dbReference type="PANTHER" id="PTHR12882">
    <property type="entry name" value="SUPPRESSOR OF TY 4"/>
    <property type="match status" value="1"/>
</dbReference>
<dbReference type="CDD" id="cd07973">
    <property type="entry name" value="Spt4"/>
    <property type="match status" value="1"/>
</dbReference>
<dbReference type="RefSeq" id="XP_012208860.1">
    <property type="nucleotide sequence ID" value="XM_012353470.1"/>
</dbReference>
<evidence type="ECO:0000256" key="7">
    <source>
        <dbReference type="ARBA" id="ARBA00023015"/>
    </source>
</evidence>